<accession>A0A1H3VG94</accession>
<dbReference type="AlphaFoldDB" id="A0A1H3VG94"/>
<organism evidence="2 3">
    <name type="scientific">Arachidicoccus rhizosphaerae</name>
    <dbReference type="NCBI Taxonomy" id="551991"/>
    <lineage>
        <taxon>Bacteria</taxon>
        <taxon>Pseudomonadati</taxon>
        <taxon>Bacteroidota</taxon>
        <taxon>Chitinophagia</taxon>
        <taxon>Chitinophagales</taxon>
        <taxon>Chitinophagaceae</taxon>
        <taxon>Arachidicoccus</taxon>
    </lineage>
</organism>
<proteinExistence type="predicted"/>
<keyword evidence="3" id="KW-1185">Reference proteome</keyword>
<name>A0A1H3VG94_9BACT</name>
<dbReference type="EMBL" id="FNQY01000001">
    <property type="protein sequence ID" value="SDZ73786.1"/>
    <property type="molecule type" value="Genomic_DNA"/>
</dbReference>
<reference evidence="2 3" key="1">
    <citation type="submission" date="2016-10" db="EMBL/GenBank/DDBJ databases">
        <authorList>
            <person name="de Groot N.N."/>
        </authorList>
    </citation>
    <scope>NUCLEOTIDE SEQUENCE [LARGE SCALE GENOMIC DNA]</scope>
    <source>
        <strain evidence="2 3">Vu-144</strain>
    </source>
</reference>
<evidence type="ECO:0000313" key="3">
    <source>
        <dbReference type="Proteomes" id="UP000199041"/>
    </source>
</evidence>
<keyword evidence="1" id="KW-1133">Transmembrane helix</keyword>
<protein>
    <recommendedName>
        <fullName evidence="4">YcxB-like protein</fullName>
    </recommendedName>
</protein>
<gene>
    <name evidence="2" type="ORF">SAMN05192529_10184</name>
</gene>
<dbReference type="OrthoDB" id="663382at2"/>
<evidence type="ECO:0008006" key="4">
    <source>
        <dbReference type="Google" id="ProtNLM"/>
    </source>
</evidence>
<sequence length="161" mass="19210">MQYSFQYEKPRVLQGLRVHFVSRPEVKIMAYAVNIFAIVAAVLFYMHKIRPQAFLLCSLLWFILMLIFWFFMPRMVYKRAQKTFEDQYIATFNAVGVGLENDRGSMSWDWSKFSNYFESGQFFHLYFGPRSFFLFPKTPMDADFIIHLRALLGEHVRKGRT</sequence>
<feature type="transmembrane region" description="Helical" evidence="1">
    <location>
        <begin position="53"/>
        <end position="72"/>
    </location>
</feature>
<keyword evidence="1" id="KW-0472">Membrane</keyword>
<dbReference type="Proteomes" id="UP000199041">
    <property type="component" value="Unassembled WGS sequence"/>
</dbReference>
<evidence type="ECO:0000313" key="2">
    <source>
        <dbReference type="EMBL" id="SDZ73786.1"/>
    </source>
</evidence>
<keyword evidence="1" id="KW-0812">Transmembrane</keyword>
<dbReference type="RefSeq" id="WP_091392036.1">
    <property type="nucleotide sequence ID" value="NZ_FNQY01000001.1"/>
</dbReference>
<feature type="transmembrane region" description="Helical" evidence="1">
    <location>
        <begin position="28"/>
        <end position="47"/>
    </location>
</feature>
<evidence type="ECO:0000256" key="1">
    <source>
        <dbReference type="SAM" id="Phobius"/>
    </source>
</evidence>